<evidence type="ECO:0000256" key="6">
    <source>
        <dbReference type="ARBA" id="ARBA00022808"/>
    </source>
</evidence>
<dbReference type="SMART" id="SM01222">
    <property type="entry name" value="FTCD_N"/>
    <property type="match status" value="1"/>
</dbReference>
<gene>
    <name evidence="10" type="ORF">X929_09655</name>
</gene>
<protein>
    <recommendedName>
        <fullName evidence="3">glutamate formimidoyltransferase</fullName>
        <ecNumber evidence="3">2.1.2.5</ecNumber>
    </recommendedName>
</protein>
<evidence type="ECO:0000259" key="8">
    <source>
        <dbReference type="SMART" id="SM01221"/>
    </source>
</evidence>
<evidence type="ECO:0000256" key="1">
    <source>
        <dbReference type="ARBA" id="ARBA00004496"/>
    </source>
</evidence>
<dbReference type="InterPro" id="IPR022384">
    <property type="entry name" value="FormiminoTrfase_cat_dom_sf"/>
</dbReference>
<dbReference type="InterPro" id="IPR037070">
    <property type="entry name" value="Formiminotransferase_C_sf"/>
</dbReference>
<dbReference type="Pfam" id="PF02971">
    <property type="entry name" value="FTCD"/>
    <property type="match status" value="1"/>
</dbReference>
<comment type="pathway">
    <text evidence="2">Amino-acid degradation; L-histidine degradation into L-glutamate; L-glutamate from N-formimidoyl-L-glutamate (transferase route): step 1/1.</text>
</comment>
<dbReference type="AlphaFoldDB" id="A0A2K1NX28"/>
<dbReference type="EC" id="2.1.2.5" evidence="3"/>
<dbReference type="GO" id="GO:0019557">
    <property type="term" value="P:L-histidine catabolic process to glutamate and formate"/>
    <property type="evidence" value="ECO:0007669"/>
    <property type="project" value="UniProtKB-UniPathway"/>
</dbReference>
<dbReference type="SUPFAM" id="SSF55116">
    <property type="entry name" value="Formiminotransferase domain of formiminotransferase-cyclodeaminase"/>
    <property type="match status" value="2"/>
</dbReference>
<dbReference type="Gene3D" id="3.30.990.10">
    <property type="entry name" value="Formiminotransferase, N-terminal subdomain"/>
    <property type="match status" value="1"/>
</dbReference>
<dbReference type="PANTHER" id="PTHR12234">
    <property type="entry name" value="FORMIMINOTRANSFERASE-CYCLODEAMINASE"/>
    <property type="match status" value="1"/>
</dbReference>
<dbReference type="InterPro" id="IPR012886">
    <property type="entry name" value="Formiminotransferase_N"/>
</dbReference>
<dbReference type="InterPro" id="IPR013802">
    <property type="entry name" value="Formiminotransferase_C"/>
</dbReference>
<comment type="subcellular location">
    <subcellularLocation>
        <location evidence="1">Cytoplasm</location>
    </subcellularLocation>
</comment>
<evidence type="ECO:0000313" key="10">
    <source>
        <dbReference type="EMBL" id="PNR95093.1"/>
    </source>
</evidence>
<keyword evidence="6" id="KW-0369">Histidine metabolism</keyword>
<accession>A0A2K1NX28</accession>
<evidence type="ECO:0000256" key="5">
    <source>
        <dbReference type="ARBA" id="ARBA00022679"/>
    </source>
</evidence>
<dbReference type="OrthoDB" id="9773217at2"/>
<dbReference type="GO" id="GO:0005542">
    <property type="term" value="F:folic acid binding"/>
    <property type="evidence" value="ECO:0007669"/>
    <property type="project" value="UniProtKB-KW"/>
</dbReference>
<dbReference type="NCBIfam" id="TIGR02024">
    <property type="entry name" value="FtcD"/>
    <property type="match status" value="1"/>
</dbReference>
<dbReference type="UniPathway" id="UPA00379">
    <property type="reaction ID" value="UER00555"/>
</dbReference>
<proteinExistence type="predicted"/>
<organism evidence="10 11">
    <name type="scientific">Petrotoga olearia DSM 13574</name>
    <dbReference type="NCBI Taxonomy" id="1122955"/>
    <lineage>
        <taxon>Bacteria</taxon>
        <taxon>Thermotogati</taxon>
        <taxon>Thermotogota</taxon>
        <taxon>Thermotogae</taxon>
        <taxon>Petrotogales</taxon>
        <taxon>Petrotogaceae</taxon>
        <taxon>Petrotoga</taxon>
    </lineage>
</organism>
<evidence type="ECO:0000259" key="9">
    <source>
        <dbReference type="SMART" id="SM01222"/>
    </source>
</evidence>
<name>A0A2K1NX28_9BACT</name>
<dbReference type="Pfam" id="PF07837">
    <property type="entry name" value="FTCD_N"/>
    <property type="match status" value="1"/>
</dbReference>
<reference evidence="10 11" key="1">
    <citation type="submission" date="2013-12" db="EMBL/GenBank/DDBJ databases">
        <title>Comparative genomics of Petrotoga isolates.</title>
        <authorList>
            <person name="Nesbo C.L."/>
            <person name="Charchuk R."/>
            <person name="Chow K."/>
        </authorList>
    </citation>
    <scope>NUCLEOTIDE SEQUENCE [LARGE SCALE GENOMIC DNA]</scope>
    <source>
        <strain evidence="10 11">DSM 13574</strain>
    </source>
</reference>
<comment type="caution">
    <text evidence="10">The sequence shown here is derived from an EMBL/GenBank/DDBJ whole genome shotgun (WGS) entry which is preliminary data.</text>
</comment>
<feature type="domain" description="Formiminotransferase C-terminal subdomain" evidence="8">
    <location>
        <begin position="181"/>
        <end position="295"/>
    </location>
</feature>
<keyword evidence="4" id="KW-0963">Cytoplasm</keyword>
<keyword evidence="5 10" id="KW-0808">Transferase</keyword>
<evidence type="ECO:0000256" key="4">
    <source>
        <dbReference type="ARBA" id="ARBA00022490"/>
    </source>
</evidence>
<dbReference type="InterPro" id="IPR051623">
    <property type="entry name" value="FTCD"/>
</dbReference>
<dbReference type="GO" id="GO:0019556">
    <property type="term" value="P:L-histidine catabolic process to glutamate and formamide"/>
    <property type="evidence" value="ECO:0007669"/>
    <property type="project" value="UniProtKB-UniPathway"/>
</dbReference>
<dbReference type="GO" id="GO:0005737">
    <property type="term" value="C:cytoplasm"/>
    <property type="evidence" value="ECO:0007669"/>
    <property type="project" value="UniProtKB-SubCell"/>
</dbReference>
<dbReference type="Proteomes" id="UP000236434">
    <property type="component" value="Unassembled WGS sequence"/>
</dbReference>
<dbReference type="Gene3D" id="3.30.70.670">
    <property type="entry name" value="Formiminotransferase, C-terminal subdomain"/>
    <property type="match status" value="1"/>
</dbReference>
<evidence type="ECO:0000313" key="11">
    <source>
        <dbReference type="Proteomes" id="UP000236434"/>
    </source>
</evidence>
<evidence type="ECO:0000256" key="3">
    <source>
        <dbReference type="ARBA" id="ARBA00012252"/>
    </source>
</evidence>
<evidence type="ECO:0000256" key="2">
    <source>
        <dbReference type="ARBA" id="ARBA00005082"/>
    </source>
</evidence>
<dbReference type="PANTHER" id="PTHR12234:SF8">
    <property type="entry name" value="FORMIMINOTRANSFERASE-CYCLODEAMINASE"/>
    <property type="match status" value="1"/>
</dbReference>
<keyword evidence="7" id="KW-0290">Folate-binding</keyword>
<dbReference type="GO" id="GO:0030409">
    <property type="term" value="F:glutamate formimidoyltransferase activity"/>
    <property type="evidence" value="ECO:0007669"/>
    <property type="project" value="UniProtKB-EC"/>
</dbReference>
<feature type="domain" description="Formiminotransferase N-terminal subdomain" evidence="9">
    <location>
        <begin position="3"/>
        <end position="180"/>
    </location>
</feature>
<dbReference type="InterPro" id="IPR037064">
    <property type="entry name" value="Formiminotransferase_N_sf"/>
</dbReference>
<dbReference type="RefSeq" id="WP_103067755.1">
    <property type="nucleotide sequence ID" value="NZ_AZRL01000022.1"/>
</dbReference>
<dbReference type="EMBL" id="AZRL01000022">
    <property type="protein sequence ID" value="PNR95093.1"/>
    <property type="molecule type" value="Genomic_DNA"/>
</dbReference>
<dbReference type="SMART" id="SM01221">
    <property type="entry name" value="FTCD"/>
    <property type="match status" value="1"/>
</dbReference>
<dbReference type="InterPro" id="IPR004227">
    <property type="entry name" value="Formiminotransferase_cat"/>
</dbReference>
<evidence type="ECO:0000256" key="7">
    <source>
        <dbReference type="ARBA" id="ARBA00022954"/>
    </source>
</evidence>
<sequence>MNKIVECVPNFSEGRDKEKLERIVDEIRKQEGVKLLDYSMDKDHNRSVVTFVGEPDQVIEAAFNACKKAAELIDLRTHKGEHPRMGATDVIPLIPIKNISMQECVEYSKKLAKRIAEELNIPVILYEKSASRPEREDLAVIRKGEFEGMFEKLKQEAFKPDFGPDKPHESAGVTAVGARMPLIAFNVNLNTNNIDIAKKIAQAVRGKSGGFKYCKALGFELKERNIVQVSMNMVDYTKTPLYRVFQVIENEANRYGVNVVGSEIVGLVPLNALVDTADYFLKLENFSYDKVLENRIYGD</sequence>